<organism evidence="2">
    <name type="scientific">Alexandrium catenella</name>
    <name type="common">Red tide dinoflagellate</name>
    <name type="synonym">Gonyaulax catenella</name>
    <dbReference type="NCBI Taxonomy" id="2925"/>
    <lineage>
        <taxon>Eukaryota</taxon>
        <taxon>Sar</taxon>
        <taxon>Alveolata</taxon>
        <taxon>Dinophyceae</taxon>
        <taxon>Gonyaulacales</taxon>
        <taxon>Pyrocystaceae</taxon>
        <taxon>Alexandrium</taxon>
    </lineage>
</organism>
<dbReference type="AlphaFoldDB" id="A0A7S1R9J1"/>
<dbReference type="InterPro" id="IPR010736">
    <property type="entry name" value="SHIPPO-rpt"/>
</dbReference>
<feature type="region of interest" description="Disordered" evidence="1">
    <location>
        <begin position="109"/>
        <end position="130"/>
    </location>
</feature>
<dbReference type="Pfam" id="PF07004">
    <property type="entry name" value="SHIPPO-rpt"/>
    <property type="match status" value="3"/>
</dbReference>
<evidence type="ECO:0000256" key="1">
    <source>
        <dbReference type="SAM" id="MobiDB-lite"/>
    </source>
</evidence>
<proteinExistence type="predicted"/>
<dbReference type="EMBL" id="HBGE01060977">
    <property type="protein sequence ID" value="CAD9159792.1"/>
    <property type="molecule type" value="Transcribed_RNA"/>
</dbReference>
<feature type="compositionally biased region" description="Low complexity" evidence="1">
    <location>
        <begin position="195"/>
        <end position="206"/>
    </location>
</feature>
<feature type="region of interest" description="Disordered" evidence="1">
    <location>
        <begin position="193"/>
        <end position="262"/>
    </location>
</feature>
<accession>A0A7S1R9J1</accession>
<gene>
    <name evidence="2" type="ORF">ACAT0790_LOCUS36557</name>
</gene>
<dbReference type="PANTHER" id="PTHR40429:SF1">
    <property type="entry name" value="FLAGELLAR ASSOCIATED PROTEIN"/>
    <property type="match status" value="1"/>
</dbReference>
<evidence type="ECO:0000313" key="2">
    <source>
        <dbReference type="EMBL" id="CAD9159792.1"/>
    </source>
</evidence>
<name>A0A7S1R9J1_ALECA</name>
<protein>
    <submittedName>
        <fullName evidence="2">Uncharacterized protein</fullName>
    </submittedName>
</protein>
<dbReference type="PANTHER" id="PTHR40429">
    <property type="entry name" value="FLAGELLAR ASSOCIATED PROTEIN"/>
    <property type="match status" value="1"/>
</dbReference>
<sequence>MGGAASVALYATPSYSSLYVEPEDLEPGPGAYDVSGTFGQQQLSTKHSYPSSSLTAKHDRAWAKTMITKDHLSVLIARGTPGPGSYDPEASQTQARVRFGTARRRGLSDTRFRAPGPVYEVTGDPDSPPAQVKFGKASRFDRDCESLSKALGSTGPGQYETPTIFDGANLAKSFGASHRAYDRVRFPGSERMEIGRASPGPGAARAFENSGKGSSFGRAERLPGSGAAKRAPGPGAYENHERPSPFSRSQSVYSFGRPHPRGRINWRQMQHLSNSVFGIN</sequence>
<reference evidence="2" key="1">
    <citation type="submission" date="2021-01" db="EMBL/GenBank/DDBJ databases">
        <authorList>
            <person name="Corre E."/>
            <person name="Pelletier E."/>
            <person name="Niang G."/>
            <person name="Scheremetjew M."/>
            <person name="Finn R."/>
            <person name="Kale V."/>
            <person name="Holt S."/>
            <person name="Cochrane G."/>
            <person name="Meng A."/>
            <person name="Brown T."/>
            <person name="Cohen L."/>
        </authorList>
    </citation>
    <scope>NUCLEOTIDE SEQUENCE</scope>
    <source>
        <strain evidence="2">OF101</strain>
    </source>
</reference>